<dbReference type="Proteomes" id="UP000298416">
    <property type="component" value="Unassembled WGS sequence"/>
</dbReference>
<feature type="region of interest" description="Disordered" evidence="4">
    <location>
        <begin position="125"/>
        <end position="224"/>
    </location>
</feature>
<dbReference type="PROSITE" id="PS01031">
    <property type="entry name" value="SHSP"/>
    <property type="match status" value="1"/>
</dbReference>
<proteinExistence type="inferred from homology"/>
<organism evidence="6">
    <name type="scientific">Salvia splendens</name>
    <name type="common">Scarlet sage</name>
    <dbReference type="NCBI Taxonomy" id="180675"/>
    <lineage>
        <taxon>Eukaryota</taxon>
        <taxon>Viridiplantae</taxon>
        <taxon>Streptophyta</taxon>
        <taxon>Embryophyta</taxon>
        <taxon>Tracheophyta</taxon>
        <taxon>Spermatophyta</taxon>
        <taxon>Magnoliopsida</taxon>
        <taxon>eudicotyledons</taxon>
        <taxon>Gunneridae</taxon>
        <taxon>Pentapetalae</taxon>
        <taxon>asterids</taxon>
        <taxon>lamiids</taxon>
        <taxon>Lamiales</taxon>
        <taxon>Lamiaceae</taxon>
        <taxon>Nepetoideae</taxon>
        <taxon>Mentheae</taxon>
        <taxon>Salviinae</taxon>
        <taxon>Salvia</taxon>
        <taxon>Salvia subgen. Calosphace</taxon>
        <taxon>core Calosphace</taxon>
    </lineage>
</organism>
<comment type="similarity">
    <text evidence="2 3">Belongs to the small heat shock protein (HSP20) family.</text>
</comment>
<name>A0A8X8WYV1_SALSN</name>
<dbReference type="InterPro" id="IPR008978">
    <property type="entry name" value="HSP20-like_chaperone"/>
</dbReference>
<dbReference type="GO" id="GO:0009408">
    <property type="term" value="P:response to heat"/>
    <property type="evidence" value="ECO:0007669"/>
    <property type="project" value="InterPro"/>
</dbReference>
<dbReference type="InterPro" id="IPR044587">
    <property type="entry name" value="HSP21-like"/>
</dbReference>
<feature type="compositionally biased region" description="Basic and acidic residues" evidence="4">
    <location>
        <begin position="141"/>
        <end position="165"/>
    </location>
</feature>
<comment type="caution">
    <text evidence="6">The sequence shown here is derived from an EMBL/GenBank/DDBJ whole genome shotgun (WGS) entry which is preliminary data.</text>
</comment>
<feature type="compositionally biased region" description="Basic residues" evidence="4">
    <location>
        <begin position="185"/>
        <end position="203"/>
    </location>
</feature>
<reference evidence="6" key="1">
    <citation type="submission" date="2018-01" db="EMBL/GenBank/DDBJ databases">
        <authorList>
            <person name="Mao J.F."/>
        </authorList>
    </citation>
    <scope>NUCLEOTIDE SEQUENCE</scope>
    <source>
        <strain evidence="6">Huo1</strain>
        <tissue evidence="6">Leaf</tissue>
    </source>
</reference>
<dbReference type="SUPFAM" id="SSF49764">
    <property type="entry name" value="HSP20-like chaperones"/>
    <property type="match status" value="1"/>
</dbReference>
<reference evidence="6" key="2">
    <citation type="submission" date="2020-08" db="EMBL/GenBank/DDBJ databases">
        <title>Plant Genome Project.</title>
        <authorList>
            <person name="Zhang R.-G."/>
        </authorList>
    </citation>
    <scope>NUCLEOTIDE SEQUENCE</scope>
    <source>
        <strain evidence="6">Huo1</strain>
        <tissue evidence="6">Leaf</tissue>
    </source>
</reference>
<keyword evidence="7" id="KW-1185">Reference proteome</keyword>
<evidence type="ECO:0000256" key="3">
    <source>
        <dbReference type="RuleBase" id="RU003616"/>
    </source>
</evidence>
<keyword evidence="1" id="KW-0346">Stress response</keyword>
<sequence>MRSMRRMLDTMDRLFGDVMAYPGASAAEDVRLPWEMSEDENEGERKVDGEWSSGSSYSSYGTRLRLPENCEKEKVKSEMKNGVLCISVPKTKVERKIVDEAHHQQSDSIARSDGNSVTMAMAGTASEAGGGGAVNDGGAWLDRDDDKGKWKSEAAIEQMSSRKPDVAPADEEAAGRSLHTPMSWRRSRHRRRRRLQRSSHGRNRVSTSEREENIEAEQPTSVRRGGERLCHHTAAVKVMVPEKIDMMTAGMAVNTL</sequence>
<dbReference type="EMBL" id="PNBA02000013">
    <property type="protein sequence ID" value="KAG6403282.1"/>
    <property type="molecule type" value="Genomic_DNA"/>
</dbReference>
<gene>
    <name evidence="6" type="ORF">SASPL_135499</name>
</gene>
<dbReference type="Gene3D" id="2.60.40.790">
    <property type="match status" value="1"/>
</dbReference>
<dbReference type="PANTHER" id="PTHR46733">
    <property type="entry name" value="26.5 KDA HEAT SHOCK PROTEIN, MITOCHONDRIAL"/>
    <property type="match status" value="1"/>
</dbReference>
<dbReference type="CDD" id="cd06464">
    <property type="entry name" value="ACD_sHsps-like"/>
    <property type="match status" value="1"/>
</dbReference>
<protein>
    <recommendedName>
        <fullName evidence="5">SHSP domain-containing protein</fullName>
    </recommendedName>
</protein>
<evidence type="ECO:0000256" key="4">
    <source>
        <dbReference type="SAM" id="MobiDB-lite"/>
    </source>
</evidence>
<dbReference type="InterPro" id="IPR002068">
    <property type="entry name" value="A-crystallin/Hsp20_dom"/>
</dbReference>
<dbReference type="PANTHER" id="PTHR46733:SF4">
    <property type="entry name" value="HEAT SHOCK PROTEIN 21, CHLOROPLASTIC"/>
    <property type="match status" value="1"/>
</dbReference>
<accession>A0A8X8WYV1</accession>
<dbReference type="AlphaFoldDB" id="A0A8X8WYV1"/>
<feature type="domain" description="SHSP" evidence="5">
    <location>
        <begin position="1"/>
        <end position="112"/>
    </location>
</feature>
<evidence type="ECO:0000259" key="5">
    <source>
        <dbReference type="PROSITE" id="PS01031"/>
    </source>
</evidence>
<evidence type="ECO:0000313" key="6">
    <source>
        <dbReference type="EMBL" id="KAG6403282.1"/>
    </source>
</evidence>
<evidence type="ECO:0000256" key="2">
    <source>
        <dbReference type="PROSITE-ProRule" id="PRU00285"/>
    </source>
</evidence>
<evidence type="ECO:0000256" key="1">
    <source>
        <dbReference type="ARBA" id="ARBA00023016"/>
    </source>
</evidence>
<dbReference type="Pfam" id="PF00011">
    <property type="entry name" value="HSP20"/>
    <property type="match status" value="1"/>
</dbReference>
<evidence type="ECO:0000313" key="7">
    <source>
        <dbReference type="Proteomes" id="UP000298416"/>
    </source>
</evidence>
<feature type="region of interest" description="Disordered" evidence="4">
    <location>
        <begin position="36"/>
        <end position="55"/>
    </location>
</feature>